<comment type="similarity">
    <text evidence="3">Belongs to the DRC10 family.</text>
</comment>
<dbReference type="InterPro" id="IPR000048">
    <property type="entry name" value="IQ_motif_EF-hand-BS"/>
</dbReference>
<evidence type="ECO:0000313" key="14">
    <source>
        <dbReference type="EMBL" id="EGD76495.1"/>
    </source>
</evidence>
<evidence type="ECO:0000256" key="11">
    <source>
        <dbReference type="ARBA" id="ARBA00046836"/>
    </source>
</evidence>
<evidence type="ECO:0000256" key="9">
    <source>
        <dbReference type="ARBA" id="ARBA00023273"/>
    </source>
</evidence>
<evidence type="ECO:0000256" key="5">
    <source>
        <dbReference type="ARBA" id="ARBA00022490"/>
    </source>
</evidence>
<keyword evidence="12" id="KW-0175">Coiled coil</keyword>
<dbReference type="PANTHER" id="PTHR31598:SF1">
    <property type="entry name" value="DYNEIN REGULATORY COMPLEX PROTEIN 10"/>
    <property type="match status" value="1"/>
</dbReference>
<name>F2UH96_SALR5</name>
<evidence type="ECO:0000256" key="13">
    <source>
        <dbReference type="SAM" id="MobiDB-lite"/>
    </source>
</evidence>
<feature type="region of interest" description="Disordered" evidence="13">
    <location>
        <begin position="218"/>
        <end position="246"/>
    </location>
</feature>
<keyword evidence="6" id="KW-0282">Flagellum</keyword>
<dbReference type="eggNOG" id="ENOG502QQS9">
    <property type="taxonomic scope" value="Eukaryota"/>
</dbReference>
<evidence type="ECO:0000256" key="10">
    <source>
        <dbReference type="ARBA" id="ARBA00032180"/>
    </source>
</evidence>
<dbReference type="GeneID" id="16071969"/>
<evidence type="ECO:0000256" key="12">
    <source>
        <dbReference type="SAM" id="Coils"/>
    </source>
</evidence>
<evidence type="ECO:0000313" key="15">
    <source>
        <dbReference type="Proteomes" id="UP000007799"/>
    </source>
</evidence>
<dbReference type="OrthoDB" id="10265211at2759"/>
<keyword evidence="9" id="KW-0966">Cell projection</keyword>
<protein>
    <recommendedName>
        <fullName evidence="4">Dynein regulatory complex protein 10</fullName>
    </recommendedName>
    <alternativeName>
        <fullName evidence="10">IQ domain-containing protein D</fullName>
    </alternativeName>
</protein>
<evidence type="ECO:0000256" key="2">
    <source>
        <dbReference type="ARBA" id="ARBA00004611"/>
    </source>
</evidence>
<evidence type="ECO:0000256" key="3">
    <source>
        <dbReference type="ARBA" id="ARBA00009071"/>
    </source>
</evidence>
<dbReference type="PROSITE" id="PS50096">
    <property type="entry name" value="IQ"/>
    <property type="match status" value="1"/>
</dbReference>
<dbReference type="OMA" id="KWKKHMR"/>
<gene>
    <name evidence="14" type="ORF">PTSG_07612</name>
</gene>
<dbReference type="PANTHER" id="PTHR31598">
    <property type="entry name" value="IQ DOMAIN-CONTAINING PROTEIN D"/>
    <property type="match status" value="1"/>
</dbReference>
<comment type="function">
    <text evidence="1">Component of the nexin-dynein regulatory complex (N-DRC), a key regulator of ciliary/flagellar motility which maintains the alignment and integrity of the distal axoneme and regulates microtubule sliding in motile axonemes.</text>
</comment>
<proteinExistence type="inferred from homology"/>
<evidence type="ECO:0000256" key="7">
    <source>
        <dbReference type="ARBA" id="ARBA00023069"/>
    </source>
</evidence>
<evidence type="ECO:0000256" key="4">
    <source>
        <dbReference type="ARBA" id="ARBA00021752"/>
    </source>
</evidence>
<dbReference type="EMBL" id="GL832974">
    <property type="protein sequence ID" value="EGD76495.1"/>
    <property type="molecule type" value="Genomic_DNA"/>
</dbReference>
<evidence type="ECO:0000256" key="6">
    <source>
        <dbReference type="ARBA" id="ARBA00022846"/>
    </source>
</evidence>
<dbReference type="InterPro" id="IPR042815">
    <property type="entry name" value="DRC10"/>
</dbReference>
<dbReference type="RefSeq" id="XP_004991409.1">
    <property type="nucleotide sequence ID" value="XM_004991352.1"/>
</dbReference>
<dbReference type="KEGG" id="sre:PTSG_07612"/>
<comment type="subunit">
    <text evidence="11">Component of the nexin-dynein regulatory complex (N-DRC). Interacts with CFAP52.</text>
</comment>
<sequence length="387" mass="45393">MSQQQQRINSVVGERIAAVVDDMLTRCALLPHLCSACVVRDDANESDAENARPASNTSEFAWDGASQLSEDTLQMLQAHRRTEKTYAADTDNRELSIAVEESTRKLMHHLSKRPHEAQALRQRPVHLPESFKTLTQRLQQLRDVLYLKLTTNVEDERSQQEKVNKLRANEKKNIATLKSLETKLRQAQREHHQETERRDAIIADLEDDLDFIAHSAAEHSRQTLREARRKQDHHEHTMNTDGKQLNEQLDKLEKELASMRKKHKDEETKLRKRKLKLQAQIEGWIMKYDQDMGEKQRELDGIQQQYGAESKQLQELEERFNVLEIEYNRIMEERRAEREYKQQAEEEMQKMIRAALLIQSCWKAYKSRKAARKAAAKKNKKKGKKKK</sequence>
<organism evidence="15">
    <name type="scientific">Salpingoeca rosetta (strain ATCC 50818 / BSB-021)</name>
    <dbReference type="NCBI Taxonomy" id="946362"/>
    <lineage>
        <taxon>Eukaryota</taxon>
        <taxon>Choanoflagellata</taxon>
        <taxon>Craspedida</taxon>
        <taxon>Salpingoecidae</taxon>
        <taxon>Salpingoeca</taxon>
    </lineage>
</organism>
<dbReference type="CDD" id="cd23767">
    <property type="entry name" value="IQCD"/>
    <property type="match status" value="1"/>
</dbReference>
<dbReference type="InParanoid" id="F2UH96"/>
<evidence type="ECO:0000256" key="1">
    <source>
        <dbReference type="ARBA" id="ARBA00003029"/>
    </source>
</evidence>
<feature type="coiled-coil region" evidence="12">
    <location>
        <begin position="170"/>
        <end position="197"/>
    </location>
</feature>
<dbReference type="STRING" id="946362.F2UH96"/>
<dbReference type="FunCoup" id="F2UH96">
    <property type="interactions" value="48"/>
</dbReference>
<dbReference type="Proteomes" id="UP000007799">
    <property type="component" value="Unassembled WGS sequence"/>
</dbReference>
<keyword evidence="5" id="KW-0963">Cytoplasm</keyword>
<keyword evidence="15" id="KW-1185">Reference proteome</keyword>
<keyword evidence="7" id="KW-0969">Cilium</keyword>
<reference evidence="14" key="1">
    <citation type="submission" date="2009-08" db="EMBL/GenBank/DDBJ databases">
        <title>Annotation of Salpingoeca rosetta.</title>
        <authorList>
            <consortium name="The Broad Institute Genome Sequencing Platform"/>
            <person name="Russ C."/>
            <person name="Cuomo C."/>
            <person name="Burger G."/>
            <person name="Gray M.W."/>
            <person name="Holland P.W.H."/>
            <person name="King N."/>
            <person name="Lang F.B.F."/>
            <person name="Roger A.J."/>
            <person name="Ruiz-Trillo I."/>
            <person name="Young S.K."/>
            <person name="Zeng Q."/>
            <person name="Gargeya S."/>
            <person name="Alvarado L."/>
            <person name="Berlin A."/>
            <person name="Chapman S.B."/>
            <person name="Chen Z."/>
            <person name="Freedman E."/>
            <person name="Gellesch M."/>
            <person name="Goldberg J."/>
            <person name="Griggs A."/>
            <person name="Gujja S."/>
            <person name="Heilman E."/>
            <person name="Heiman D."/>
            <person name="Howarth C."/>
            <person name="Mehta T."/>
            <person name="Neiman D."/>
            <person name="Pearson M."/>
            <person name="Roberts A."/>
            <person name="Saif S."/>
            <person name="Shea T."/>
            <person name="Shenoy N."/>
            <person name="Sisk P."/>
            <person name="Stolte C."/>
            <person name="Sykes S."/>
            <person name="White J."/>
            <person name="Yandava C."/>
            <person name="Haas B."/>
            <person name="Nusbaum C."/>
            <person name="Birren B."/>
        </authorList>
    </citation>
    <scope>NUCLEOTIDE SEQUENCE [LARGE SCALE GENOMIC DNA]</scope>
    <source>
        <strain evidence="14">ATCC 50818</strain>
    </source>
</reference>
<dbReference type="AlphaFoldDB" id="F2UH96"/>
<accession>F2UH96</accession>
<comment type="subcellular location">
    <subcellularLocation>
        <location evidence="2">Cytoplasm</location>
        <location evidence="2">Cytoskeleton</location>
        <location evidence="2">Flagellum axoneme</location>
    </subcellularLocation>
</comment>
<dbReference type="SMART" id="SM00015">
    <property type="entry name" value="IQ"/>
    <property type="match status" value="1"/>
</dbReference>
<keyword evidence="8" id="KW-0206">Cytoskeleton</keyword>
<evidence type="ECO:0000256" key="8">
    <source>
        <dbReference type="ARBA" id="ARBA00023212"/>
    </source>
</evidence>